<keyword evidence="3" id="KW-1185">Reference proteome</keyword>
<comment type="caution">
    <text evidence="2">The sequence shown here is derived from an EMBL/GenBank/DDBJ whole genome shotgun (WGS) entry which is preliminary data.</text>
</comment>
<proteinExistence type="predicted"/>
<feature type="compositionally biased region" description="Basic residues" evidence="1">
    <location>
        <begin position="1"/>
        <end position="16"/>
    </location>
</feature>
<dbReference type="EMBL" id="JAMYWD010000759">
    <property type="protein sequence ID" value="KAJ4947978.1"/>
    <property type="molecule type" value="Genomic_DNA"/>
</dbReference>
<protein>
    <submittedName>
        <fullName evidence="2">Uncharacterized protein</fullName>
    </submittedName>
</protein>
<feature type="region of interest" description="Disordered" evidence="1">
    <location>
        <begin position="1"/>
        <end position="36"/>
    </location>
</feature>
<dbReference type="AlphaFoldDB" id="A0A9Q0GKR8"/>
<organism evidence="2 3">
    <name type="scientific">Protea cynaroides</name>
    <dbReference type="NCBI Taxonomy" id="273540"/>
    <lineage>
        <taxon>Eukaryota</taxon>
        <taxon>Viridiplantae</taxon>
        <taxon>Streptophyta</taxon>
        <taxon>Embryophyta</taxon>
        <taxon>Tracheophyta</taxon>
        <taxon>Spermatophyta</taxon>
        <taxon>Magnoliopsida</taxon>
        <taxon>Proteales</taxon>
        <taxon>Proteaceae</taxon>
        <taxon>Protea</taxon>
    </lineage>
</organism>
<feature type="compositionally biased region" description="Acidic residues" evidence="1">
    <location>
        <begin position="80"/>
        <end position="94"/>
    </location>
</feature>
<feature type="region of interest" description="Disordered" evidence="1">
    <location>
        <begin position="57"/>
        <end position="94"/>
    </location>
</feature>
<sequence>MNHKQPLKQSKERKQRQGPAEADPVVSYPSAPTSILENPVATYPVVAATLNTINPTAAPVENAAEELASDDPGKVTGSEGETDSDDQERDYDLD</sequence>
<evidence type="ECO:0000256" key="1">
    <source>
        <dbReference type="SAM" id="MobiDB-lite"/>
    </source>
</evidence>
<accession>A0A9Q0GKR8</accession>
<gene>
    <name evidence="2" type="ORF">NE237_005544</name>
</gene>
<name>A0A9Q0GKR8_9MAGN</name>
<evidence type="ECO:0000313" key="2">
    <source>
        <dbReference type="EMBL" id="KAJ4947978.1"/>
    </source>
</evidence>
<dbReference type="Proteomes" id="UP001141806">
    <property type="component" value="Unassembled WGS sequence"/>
</dbReference>
<reference evidence="2" key="1">
    <citation type="journal article" date="2023" name="Plant J.">
        <title>The genome of the king protea, Protea cynaroides.</title>
        <authorList>
            <person name="Chang J."/>
            <person name="Duong T.A."/>
            <person name="Schoeman C."/>
            <person name="Ma X."/>
            <person name="Roodt D."/>
            <person name="Barker N."/>
            <person name="Li Z."/>
            <person name="Van de Peer Y."/>
            <person name="Mizrachi E."/>
        </authorList>
    </citation>
    <scope>NUCLEOTIDE SEQUENCE</scope>
    <source>
        <tissue evidence="2">Young leaves</tissue>
    </source>
</reference>
<evidence type="ECO:0000313" key="3">
    <source>
        <dbReference type="Proteomes" id="UP001141806"/>
    </source>
</evidence>